<evidence type="ECO:0000313" key="3">
    <source>
        <dbReference type="EMBL" id="OHA14031.1"/>
    </source>
</evidence>
<dbReference type="PANTHER" id="PTHR21340">
    <property type="entry name" value="DIADENOSINE 5,5-P1,P4-TETRAPHOSPHATE PYROPHOSPHOHYDROLASE MUTT"/>
    <property type="match status" value="1"/>
</dbReference>
<proteinExistence type="predicted"/>
<keyword evidence="1" id="KW-0378">Hydrolase</keyword>
<dbReference type="SUPFAM" id="SSF55811">
    <property type="entry name" value="Nudix"/>
    <property type="match status" value="1"/>
</dbReference>
<feature type="domain" description="Nudix hydrolase" evidence="2">
    <location>
        <begin position="15"/>
        <end position="156"/>
    </location>
</feature>
<dbReference type="AlphaFoldDB" id="A0A1G2LTC0"/>
<dbReference type="GO" id="GO:0006167">
    <property type="term" value="P:AMP biosynthetic process"/>
    <property type="evidence" value="ECO:0007669"/>
    <property type="project" value="TreeGrafter"/>
</dbReference>
<dbReference type="GO" id="GO:0006754">
    <property type="term" value="P:ATP biosynthetic process"/>
    <property type="evidence" value="ECO:0007669"/>
    <property type="project" value="TreeGrafter"/>
</dbReference>
<name>A0A1G2LTC0_9BACT</name>
<dbReference type="InterPro" id="IPR020084">
    <property type="entry name" value="NUDIX_hydrolase_CS"/>
</dbReference>
<reference evidence="3 4" key="1">
    <citation type="journal article" date="2016" name="Nat. Commun.">
        <title>Thousands of microbial genomes shed light on interconnected biogeochemical processes in an aquifer system.</title>
        <authorList>
            <person name="Anantharaman K."/>
            <person name="Brown C.T."/>
            <person name="Hug L.A."/>
            <person name="Sharon I."/>
            <person name="Castelle C.J."/>
            <person name="Probst A.J."/>
            <person name="Thomas B.C."/>
            <person name="Singh A."/>
            <person name="Wilkins M.J."/>
            <person name="Karaoz U."/>
            <person name="Brodie E.L."/>
            <person name="Williams K.H."/>
            <person name="Hubbard S.S."/>
            <person name="Banfield J.F."/>
        </authorList>
    </citation>
    <scope>NUCLEOTIDE SEQUENCE [LARGE SCALE GENOMIC DNA]</scope>
</reference>
<dbReference type="GO" id="GO:0004081">
    <property type="term" value="F:bis(5'-nucleosyl)-tetraphosphatase (asymmetrical) activity"/>
    <property type="evidence" value="ECO:0007669"/>
    <property type="project" value="TreeGrafter"/>
</dbReference>
<dbReference type="PANTHER" id="PTHR21340:SF0">
    <property type="entry name" value="BIS(5'-NUCLEOSYL)-TETRAPHOSPHATASE [ASYMMETRICAL]"/>
    <property type="match status" value="1"/>
</dbReference>
<dbReference type="InterPro" id="IPR000086">
    <property type="entry name" value="NUDIX_hydrolase_dom"/>
</dbReference>
<dbReference type="InterPro" id="IPR051325">
    <property type="entry name" value="Nudix_hydrolase_domain"/>
</dbReference>
<comment type="caution">
    <text evidence="3">The sequence shown here is derived from an EMBL/GenBank/DDBJ whole genome shotgun (WGS) entry which is preliminary data.</text>
</comment>
<dbReference type="Proteomes" id="UP000177171">
    <property type="component" value="Unassembled WGS sequence"/>
</dbReference>
<dbReference type="PROSITE" id="PS51462">
    <property type="entry name" value="NUDIX"/>
    <property type="match status" value="1"/>
</dbReference>
<protein>
    <recommendedName>
        <fullName evidence="2">Nudix hydrolase domain-containing protein</fullName>
    </recommendedName>
</protein>
<organism evidence="3 4">
    <name type="scientific">Candidatus Sungbacteria bacterium RIFCSPLOWO2_12_FULL_41_11</name>
    <dbReference type="NCBI Taxonomy" id="1802286"/>
    <lineage>
        <taxon>Bacteria</taxon>
        <taxon>Candidatus Sungiibacteriota</taxon>
    </lineage>
</organism>
<evidence type="ECO:0000256" key="1">
    <source>
        <dbReference type="ARBA" id="ARBA00022801"/>
    </source>
</evidence>
<evidence type="ECO:0000313" key="4">
    <source>
        <dbReference type="Proteomes" id="UP000177171"/>
    </source>
</evidence>
<dbReference type="Pfam" id="PF00293">
    <property type="entry name" value="NUDIX"/>
    <property type="match status" value="1"/>
</dbReference>
<accession>A0A1G2LTC0</accession>
<dbReference type="EMBL" id="MHQY01000014">
    <property type="protein sequence ID" value="OHA14031.1"/>
    <property type="molecule type" value="Genomic_DNA"/>
</dbReference>
<dbReference type="PROSITE" id="PS00893">
    <property type="entry name" value="NUDIX_BOX"/>
    <property type="match status" value="1"/>
</dbReference>
<sequence>MSDKSTQKMNTKFVGHHVSSGGFIFYKDKKRGELFVLLTKNKKNEYWIPKGHIEENEDHVVAASREIEEEVGLNKNQMAYVGLSHLYKFSFADDKGNPNTKEIYMNVFEAREKYDLNMEQGETDIRDAEWFEYSKALETILPFSKNELVGAREMFEKYLQK</sequence>
<gene>
    <name evidence="3" type="ORF">A3G49_06230</name>
</gene>
<dbReference type="Gene3D" id="3.90.79.10">
    <property type="entry name" value="Nucleoside Triphosphate Pyrophosphohydrolase"/>
    <property type="match status" value="1"/>
</dbReference>
<dbReference type="InterPro" id="IPR015797">
    <property type="entry name" value="NUDIX_hydrolase-like_dom_sf"/>
</dbReference>
<evidence type="ECO:0000259" key="2">
    <source>
        <dbReference type="PROSITE" id="PS51462"/>
    </source>
</evidence>